<dbReference type="PANTHER" id="PTHR13132:SF29">
    <property type="entry name" value="ALPHA-(1,6)-FUCOSYLTRANSFERASE"/>
    <property type="match status" value="1"/>
</dbReference>
<dbReference type="Proteomes" id="UP000557307">
    <property type="component" value="Unassembled WGS sequence"/>
</dbReference>
<evidence type="ECO:0000313" key="3">
    <source>
        <dbReference type="Proteomes" id="UP000557307"/>
    </source>
</evidence>
<keyword evidence="1" id="KW-0812">Transmembrane</keyword>
<protein>
    <submittedName>
        <fullName evidence="2">Uncharacterized protein</fullName>
    </submittedName>
</protein>
<comment type="caution">
    <text evidence="2">The sequence shown here is derived from an EMBL/GenBank/DDBJ whole genome shotgun (WGS) entry which is preliminary data.</text>
</comment>
<dbReference type="GO" id="GO:0046921">
    <property type="term" value="F:alpha-(1-&gt;6)-fucosyltransferase activity"/>
    <property type="evidence" value="ECO:0007669"/>
    <property type="project" value="TreeGrafter"/>
</dbReference>
<dbReference type="Gene3D" id="3.40.50.11350">
    <property type="match status" value="1"/>
</dbReference>
<proteinExistence type="predicted"/>
<dbReference type="PANTHER" id="PTHR13132">
    <property type="entry name" value="ALPHA- 1,6 -FUCOSYLTRANSFERASE"/>
    <property type="match status" value="1"/>
</dbReference>
<gene>
    <name evidence="2" type="ORF">HNQ92_001389</name>
</gene>
<dbReference type="RefSeq" id="WP_184172509.1">
    <property type="nucleotide sequence ID" value="NZ_JACHGF010000002.1"/>
</dbReference>
<name>A0A840TPV1_9BACT</name>
<keyword evidence="1" id="KW-0472">Membrane</keyword>
<feature type="transmembrane region" description="Helical" evidence="1">
    <location>
        <begin position="20"/>
        <end position="45"/>
    </location>
</feature>
<accession>A0A840TPV1</accession>
<dbReference type="AlphaFoldDB" id="A0A840TPV1"/>
<evidence type="ECO:0000256" key="1">
    <source>
        <dbReference type="SAM" id="Phobius"/>
    </source>
</evidence>
<reference evidence="2 3" key="1">
    <citation type="submission" date="2020-08" db="EMBL/GenBank/DDBJ databases">
        <title>Genomic Encyclopedia of Type Strains, Phase IV (KMG-IV): sequencing the most valuable type-strain genomes for metagenomic binning, comparative biology and taxonomic classification.</title>
        <authorList>
            <person name="Goeker M."/>
        </authorList>
    </citation>
    <scope>NUCLEOTIDE SEQUENCE [LARGE SCALE GENOMIC DNA]</scope>
    <source>
        <strain evidence="2 3">DSM 105074</strain>
    </source>
</reference>
<keyword evidence="1" id="KW-1133">Transmembrane helix</keyword>
<dbReference type="GO" id="GO:0006487">
    <property type="term" value="P:protein N-linked glycosylation"/>
    <property type="evidence" value="ECO:0007669"/>
    <property type="project" value="TreeGrafter"/>
</dbReference>
<evidence type="ECO:0000313" key="2">
    <source>
        <dbReference type="EMBL" id="MBB5283263.1"/>
    </source>
</evidence>
<organism evidence="2 3">
    <name type="scientific">Rhabdobacter roseus</name>
    <dbReference type="NCBI Taxonomy" id="1655419"/>
    <lineage>
        <taxon>Bacteria</taxon>
        <taxon>Pseudomonadati</taxon>
        <taxon>Bacteroidota</taxon>
        <taxon>Cytophagia</taxon>
        <taxon>Cytophagales</taxon>
        <taxon>Cytophagaceae</taxon>
        <taxon>Rhabdobacter</taxon>
    </lineage>
</organism>
<dbReference type="EMBL" id="JACHGF010000002">
    <property type="protein sequence ID" value="MBB5283263.1"/>
    <property type="molecule type" value="Genomic_DNA"/>
</dbReference>
<keyword evidence="3" id="KW-1185">Reference proteome</keyword>
<sequence length="330" mass="38604">MDSDLKKEYKLLNNSYAKSLSYGVGLHAGFFSEINLLILAVLYCLQNRIRFVLHSSSANFRFVHGWEDYFEPFCLETKGQVLDRIDRREKINYDFSITKPRRLYRLAKYELTLYLLKKKLGVDFITFDLLDEILNRKLEHVQFNIPELGIDGDLQDACRIVARMVWKLNSGTQQIVDKYTGSLYLPEKYLGFQIRRGDKHQEIDFKNTGIYLRKAAENSDLRDAFVLTDDFTVIEEIRNKYSSWTIHTLCQPKERGYAHTDFFSKNRTEIYNDTVKLIANIEVLKNSELFIGTFSANPSMFLGMYMGHGKAISVDVPWQVWYGKEVENIK</sequence>